<comment type="function">
    <text evidence="12">Catalyzes the conversion of uracil and 5-phospho-alpha-D-ribose 1-diphosphate (PRPP) to UMP and diphosphate.</text>
</comment>
<dbReference type="PATRIC" id="fig|83552.4.peg.1656"/>
<evidence type="ECO:0000256" key="3">
    <source>
        <dbReference type="ARBA" id="ARBA00009516"/>
    </source>
</evidence>
<evidence type="ECO:0000256" key="1">
    <source>
        <dbReference type="ARBA" id="ARBA00001946"/>
    </source>
</evidence>
<dbReference type="Proteomes" id="UP000031307">
    <property type="component" value="Unassembled WGS sequence"/>
</dbReference>
<comment type="pathway">
    <text evidence="2">Pyrimidine metabolism; UMP biosynthesis via salvage pathway; UMP from uracil: step 1/1.</text>
</comment>
<organism evidence="16 17">
    <name type="scientific">Parachlamydia acanthamoebae</name>
    <dbReference type="NCBI Taxonomy" id="83552"/>
    <lineage>
        <taxon>Bacteria</taxon>
        <taxon>Pseudomonadati</taxon>
        <taxon>Chlamydiota</taxon>
        <taxon>Chlamydiia</taxon>
        <taxon>Parachlamydiales</taxon>
        <taxon>Parachlamydiaceae</taxon>
        <taxon>Parachlamydia</taxon>
    </lineage>
</organism>
<comment type="similarity">
    <text evidence="3">Belongs to the UPRTase family.</text>
</comment>
<dbReference type="SUPFAM" id="SSF53271">
    <property type="entry name" value="PRTase-like"/>
    <property type="match status" value="1"/>
</dbReference>
<protein>
    <recommendedName>
        <fullName evidence="13">Uracil phosphoribosyltransferase</fullName>
        <ecNumber evidence="4">2.4.2.9</ecNumber>
    </recommendedName>
    <alternativeName>
        <fullName evidence="10">UMP pyrophosphorylase</fullName>
    </alternativeName>
    <alternativeName>
        <fullName evidence="14">UPRTase</fullName>
    </alternativeName>
</protein>
<dbReference type="InterPro" id="IPR029057">
    <property type="entry name" value="PRTase-like"/>
</dbReference>
<keyword evidence="8" id="KW-0547">Nucleotide-binding</keyword>
<evidence type="ECO:0000256" key="6">
    <source>
        <dbReference type="ARBA" id="ARBA00022676"/>
    </source>
</evidence>
<keyword evidence="5" id="KW-0021">Allosteric enzyme</keyword>
<evidence type="ECO:0000256" key="14">
    <source>
        <dbReference type="ARBA" id="ARBA00079807"/>
    </source>
</evidence>
<dbReference type="CDD" id="cd06223">
    <property type="entry name" value="PRTases_typeI"/>
    <property type="match status" value="1"/>
</dbReference>
<reference evidence="16 17" key="1">
    <citation type="journal article" date="2014" name="Mol. Biol. Evol.">
        <title>Massive expansion of Ubiquitination-related gene families within the Chlamydiae.</title>
        <authorList>
            <person name="Domman D."/>
            <person name="Collingro A."/>
            <person name="Lagkouvardos I."/>
            <person name="Gehre L."/>
            <person name="Weinmaier T."/>
            <person name="Rattei T."/>
            <person name="Subtil A."/>
            <person name="Horn M."/>
        </authorList>
    </citation>
    <scope>NUCLEOTIDE SEQUENCE [LARGE SCALE GENOMIC DNA]</scope>
    <source>
        <strain evidence="16 17">OEW1</strain>
    </source>
</reference>
<dbReference type="AlphaFoldDB" id="A0A0C1EAX7"/>
<evidence type="ECO:0000259" key="15">
    <source>
        <dbReference type="Pfam" id="PF14681"/>
    </source>
</evidence>
<keyword evidence="7 16" id="KW-0808">Transferase</keyword>
<dbReference type="EC" id="2.4.2.9" evidence="4"/>
<name>A0A0C1EAX7_9BACT</name>
<evidence type="ECO:0000256" key="12">
    <source>
        <dbReference type="ARBA" id="ARBA00056901"/>
    </source>
</evidence>
<dbReference type="FunFam" id="3.40.50.2020:FF:000023">
    <property type="entry name" value="Probable uracil phosphoribosyltransferase"/>
    <property type="match status" value="1"/>
</dbReference>
<evidence type="ECO:0000256" key="7">
    <source>
        <dbReference type="ARBA" id="ARBA00022679"/>
    </source>
</evidence>
<comment type="catalytic activity">
    <reaction evidence="11">
        <text>UMP + diphosphate = 5-phospho-alpha-D-ribose 1-diphosphate + uracil</text>
        <dbReference type="Rhea" id="RHEA:13017"/>
        <dbReference type="ChEBI" id="CHEBI:17568"/>
        <dbReference type="ChEBI" id="CHEBI:33019"/>
        <dbReference type="ChEBI" id="CHEBI:57865"/>
        <dbReference type="ChEBI" id="CHEBI:58017"/>
        <dbReference type="EC" id="2.4.2.9"/>
    </reaction>
</comment>
<evidence type="ECO:0000256" key="11">
    <source>
        <dbReference type="ARBA" id="ARBA00052919"/>
    </source>
</evidence>
<dbReference type="GO" id="GO:0005525">
    <property type="term" value="F:GTP binding"/>
    <property type="evidence" value="ECO:0007669"/>
    <property type="project" value="UniProtKB-KW"/>
</dbReference>
<dbReference type="GO" id="GO:0004845">
    <property type="term" value="F:uracil phosphoribosyltransferase activity"/>
    <property type="evidence" value="ECO:0007669"/>
    <property type="project" value="UniProtKB-EC"/>
</dbReference>
<feature type="domain" description="Phosphoribosyltransferase" evidence="15">
    <location>
        <begin position="11"/>
        <end position="207"/>
    </location>
</feature>
<dbReference type="Pfam" id="PF14681">
    <property type="entry name" value="UPRTase"/>
    <property type="match status" value="1"/>
</dbReference>
<evidence type="ECO:0000256" key="10">
    <source>
        <dbReference type="ARBA" id="ARBA00031082"/>
    </source>
</evidence>
<comment type="cofactor">
    <cofactor evidence="1">
        <name>Mg(2+)</name>
        <dbReference type="ChEBI" id="CHEBI:18420"/>
    </cofactor>
</comment>
<dbReference type="NCBIfam" id="NF001097">
    <property type="entry name" value="PRK00129.1"/>
    <property type="match status" value="1"/>
</dbReference>
<comment type="caution">
    <text evidence="16">The sequence shown here is derived from an EMBL/GenBank/DDBJ whole genome shotgun (WGS) entry which is preliminary data.</text>
</comment>
<keyword evidence="6 16" id="KW-0328">Glycosyltransferase</keyword>
<evidence type="ECO:0000256" key="8">
    <source>
        <dbReference type="ARBA" id="ARBA00022741"/>
    </source>
</evidence>
<dbReference type="EMBL" id="JSAM01000088">
    <property type="protein sequence ID" value="KIA77223.1"/>
    <property type="molecule type" value="Genomic_DNA"/>
</dbReference>
<sequence>MHKNNEIDMKKTLITILRNRNTSIEQYRQATDQLGIVLAVESDALFPKAPMFVDTPLARTYGVHFKHEMVLVPILRSGLALLSPFMRFYSKASIGFIGIRRDEKTAIPELYYNKLPTFTQNNPILLLDPMIATGGSASLAVKVLKEAGALEKQITLISFIASPEGITHFQKECSEVNLIVAQVDEGLDEQKRIIPGLGDFGDRYFGTI</sequence>
<evidence type="ECO:0000256" key="13">
    <source>
        <dbReference type="ARBA" id="ARBA00072146"/>
    </source>
</evidence>
<evidence type="ECO:0000256" key="9">
    <source>
        <dbReference type="ARBA" id="ARBA00023134"/>
    </source>
</evidence>
<keyword evidence="9" id="KW-0342">GTP-binding</keyword>
<dbReference type="Gene3D" id="3.40.50.2020">
    <property type="match status" value="1"/>
</dbReference>
<evidence type="ECO:0000256" key="2">
    <source>
        <dbReference type="ARBA" id="ARBA00005180"/>
    </source>
</evidence>
<evidence type="ECO:0000313" key="16">
    <source>
        <dbReference type="EMBL" id="KIA77223.1"/>
    </source>
</evidence>
<gene>
    <name evidence="16" type="primary">upp</name>
    <name evidence="16" type="ORF">DB43_GS00290</name>
</gene>
<evidence type="ECO:0000313" key="17">
    <source>
        <dbReference type="Proteomes" id="UP000031307"/>
    </source>
</evidence>
<accession>A0A0C1EAX7</accession>
<evidence type="ECO:0000256" key="4">
    <source>
        <dbReference type="ARBA" id="ARBA00011894"/>
    </source>
</evidence>
<dbReference type="InterPro" id="IPR000836">
    <property type="entry name" value="PRTase_dom"/>
</dbReference>
<evidence type="ECO:0000256" key="5">
    <source>
        <dbReference type="ARBA" id="ARBA00022533"/>
    </source>
</evidence>
<proteinExistence type="inferred from homology"/>